<name>A0A0S3AHA4_9PROT</name>
<dbReference type="EMBL" id="FNLN01000006">
    <property type="protein sequence ID" value="SDT86706.1"/>
    <property type="molecule type" value="Genomic_DNA"/>
</dbReference>
<protein>
    <recommendedName>
        <fullName evidence="4 13">Outer-membrane lipoprotein LolB</fullName>
    </recommendedName>
</protein>
<dbReference type="Proteomes" id="UP000182882">
    <property type="component" value="Unassembled WGS sequence"/>
</dbReference>
<dbReference type="Proteomes" id="UP000219335">
    <property type="component" value="Unassembled WGS sequence"/>
</dbReference>
<dbReference type="CDD" id="cd16326">
    <property type="entry name" value="LolB"/>
    <property type="match status" value="1"/>
</dbReference>
<evidence type="ECO:0000256" key="8">
    <source>
        <dbReference type="ARBA" id="ARBA00023136"/>
    </source>
</evidence>
<dbReference type="GO" id="GO:0015031">
    <property type="term" value="P:protein transport"/>
    <property type="evidence" value="ECO:0007669"/>
    <property type="project" value="UniProtKB-KW"/>
</dbReference>
<dbReference type="EMBL" id="OCMU01000001">
    <property type="protein sequence ID" value="SOD17969.1"/>
    <property type="molecule type" value="Genomic_DNA"/>
</dbReference>
<proteinExistence type="inferred from homology"/>
<dbReference type="GO" id="GO:0044874">
    <property type="term" value="P:lipoprotein localization to outer membrane"/>
    <property type="evidence" value="ECO:0007669"/>
    <property type="project" value="UniProtKB-UniRule"/>
</dbReference>
<gene>
    <name evidence="13" type="primary">lolB</name>
    <name evidence="14" type="ORF">C8R28_100612</name>
    <name evidence="15" type="ORF">SAMN05216406_10694</name>
    <name evidence="16" type="ORF">SAMN06297164_1425</name>
</gene>
<keyword evidence="9" id="KW-0564">Palmitate</keyword>
<dbReference type="InterPro" id="IPR004565">
    <property type="entry name" value="OM_lipoprot_LolB"/>
</dbReference>
<reference evidence="16 18" key="3">
    <citation type="submission" date="2017-09" db="EMBL/GenBank/DDBJ databases">
        <authorList>
            <person name="Ehlers B."/>
            <person name="Leendertz F.H."/>
        </authorList>
    </citation>
    <scope>NUCLEOTIDE SEQUENCE [LARGE SCALE GENOMIC DNA]</scope>
    <source>
        <strain evidence="16 18">Nm42</strain>
    </source>
</reference>
<evidence type="ECO:0000256" key="1">
    <source>
        <dbReference type="ARBA" id="ARBA00004459"/>
    </source>
</evidence>
<evidence type="ECO:0000256" key="12">
    <source>
        <dbReference type="ARBA" id="ARBA00023288"/>
    </source>
</evidence>
<evidence type="ECO:0000256" key="11">
    <source>
        <dbReference type="ARBA" id="ARBA00023237"/>
    </source>
</evidence>
<keyword evidence="8 13" id="KW-0472">Membrane</keyword>
<evidence type="ECO:0000256" key="13">
    <source>
        <dbReference type="HAMAP-Rule" id="MF_00233"/>
    </source>
</evidence>
<evidence type="ECO:0000313" key="15">
    <source>
        <dbReference type="EMBL" id="SDT86706.1"/>
    </source>
</evidence>
<dbReference type="NCBIfam" id="TIGR00548">
    <property type="entry name" value="lolB"/>
    <property type="match status" value="1"/>
</dbReference>
<comment type="similarity">
    <text evidence="2 13">Belongs to the LolB family.</text>
</comment>
<reference evidence="15" key="1">
    <citation type="submission" date="2016-10" db="EMBL/GenBank/DDBJ databases">
        <authorList>
            <person name="de Groot N.N."/>
        </authorList>
    </citation>
    <scope>NUCLEOTIDE SEQUENCE [LARGE SCALE GENOMIC DNA]</scope>
    <source>
        <strain evidence="15">Nm10</strain>
    </source>
</reference>
<comment type="subunit">
    <text evidence="3 13">Monomer.</text>
</comment>
<keyword evidence="7 13" id="KW-0653">Protein transport</keyword>
<dbReference type="EMBL" id="QAOL01000006">
    <property type="protein sequence ID" value="PTQ87252.1"/>
    <property type="molecule type" value="Genomic_DNA"/>
</dbReference>
<keyword evidence="6" id="KW-0732">Signal</keyword>
<dbReference type="SUPFAM" id="SSF89392">
    <property type="entry name" value="Prokaryotic lipoproteins and lipoprotein localization factors"/>
    <property type="match status" value="1"/>
</dbReference>
<evidence type="ECO:0000256" key="2">
    <source>
        <dbReference type="ARBA" id="ARBA00009696"/>
    </source>
</evidence>
<keyword evidence="10 13" id="KW-0143">Chaperone</keyword>
<comment type="subcellular location">
    <subcellularLocation>
        <location evidence="1">Cell outer membrane</location>
        <topology evidence="1">Lipid-anchor</topology>
    </subcellularLocation>
</comment>
<dbReference type="AlphaFoldDB" id="A0A0S3AHA4"/>
<dbReference type="InterPro" id="IPR029046">
    <property type="entry name" value="LolA/LolB/LppX"/>
</dbReference>
<evidence type="ECO:0000313" key="19">
    <source>
        <dbReference type="Proteomes" id="UP000244110"/>
    </source>
</evidence>
<sequence length="235" mass="26513">MVINELKLINFCIKPRNSKLPASRIRAHQPNVILGFLISCFILFFPACRTLPTQPPSDAIATTIFTEPLAANTQNIPAGDFNILGRISVQDKSQSFSGNFRWQHMTASDEILLFTPLGQAVAEITKDSAGVRLITSKLEAFYATDVESLTEQILGWRMPLDGLQYWIQGTHSPLTAAEKDLDRKDQVIAIRQDGWHIHYSSFTPARSDSPMLPRVINLFYDNLRIRLVVDNWSIE</sequence>
<evidence type="ECO:0000256" key="4">
    <source>
        <dbReference type="ARBA" id="ARBA00016202"/>
    </source>
</evidence>
<comment type="function">
    <text evidence="13">Plays a critical role in the incorporation of lipoproteins in the outer membrane after they are released by the LolA protein.</text>
</comment>
<keyword evidence="5 13" id="KW-0813">Transport</keyword>
<keyword evidence="17" id="KW-1185">Reference proteome</keyword>
<evidence type="ECO:0000313" key="17">
    <source>
        <dbReference type="Proteomes" id="UP000182882"/>
    </source>
</evidence>
<evidence type="ECO:0000256" key="9">
    <source>
        <dbReference type="ARBA" id="ARBA00023139"/>
    </source>
</evidence>
<evidence type="ECO:0000256" key="10">
    <source>
        <dbReference type="ARBA" id="ARBA00023186"/>
    </source>
</evidence>
<evidence type="ECO:0000313" key="16">
    <source>
        <dbReference type="EMBL" id="SOD17969.1"/>
    </source>
</evidence>
<reference evidence="17" key="2">
    <citation type="submission" date="2016-10" db="EMBL/GenBank/DDBJ databases">
        <authorList>
            <person name="Varghese N."/>
            <person name="Submissions S."/>
        </authorList>
    </citation>
    <scope>NUCLEOTIDE SEQUENCE [LARGE SCALE GENOMIC DNA]</scope>
    <source>
        <strain evidence="17">Nm10</strain>
    </source>
</reference>
<dbReference type="Proteomes" id="UP000244110">
    <property type="component" value="Unassembled WGS sequence"/>
</dbReference>
<dbReference type="Gene3D" id="2.50.20.10">
    <property type="entry name" value="Lipoprotein localisation LolA/LolB/LppX"/>
    <property type="match status" value="1"/>
</dbReference>
<evidence type="ECO:0000256" key="6">
    <source>
        <dbReference type="ARBA" id="ARBA00022729"/>
    </source>
</evidence>
<dbReference type="HAMAP" id="MF_00233">
    <property type="entry name" value="LolB"/>
    <property type="match status" value="1"/>
</dbReference>
<reference evidence="14 19" key="4">
    <citation type="submission" date="2018-04" db="EMBL/GenBank/DDBJ databases">
        <title>Active sludge and wastewater microbial communities from Klosterneuburg, Austria.</title>
        <authorList>
            <person name="Wagner M."/>
        </authorList>
    </citation>
    <scope>NUCLEOTIDE SEQUENCE [LARGE SCALE GENOMIC DNA]</scope>
    <source>
        <strain evidence="14 19">Nm4</strain>
    </source>
</reference>
<dbReference type="Pfam" id="PF03550">
    <property type="entry name" value="LolB"/>
    <property type="match status" value="1"/>
</dbReference>
<keyword evidence="11 13" id="KW-0998">Cell outer membrane</keyword>
<evidence type="ECO:0000313" key="18">
    <source>
        <dbReference type="Proteomes" id="UP000219335"/>
    </source>
</evidence>
<evidence type="ECO:0000256" key="5">
    <source>
        <dbReference type="ARBA" id="ARBA00022448"/>
    </source>
</evidence>
<accession>A0A0S3AHA4</accession>
<dbReference type="GO" id="GO:0009279">
    <property type="term" value="C:cell outer membrane"/>
    <property type="evidence" value="ECO:0007669"/>
    <property type="project" value="UniProtKB-SubCell"/>
</dbReference>
<evidence type="ECO:0000313" key="14">
    <source>
        <dbReference type="EMBL" id="PTQ87252.1"/>
    </source>
</evidence>
<evidence type="ECO:0000256" key="7">
    <source>
        <dbReference type="ARBA" id="ARBA00022927"/>
    </source>
</evidence>
<organism evidence="14 19">
    <name type="scientific">Nitrosomonas ureae</name>
    <dbReference type="NCBI Taxonomy" id="44577"/>
    <lineage>
        <taxon>Bacteria</taxon>
        <taxon>Pseudomonadati</taxon>
        <taxon>Pseudomonadota</taxon>
        <taxon>Betaproteobacteria</taxon>
        <taxon>Nitrosomonadales</taxon>
        <taxon>Nitrosomonadaceae</taxon>
        <taxon>Nitrosomonas</taxon>
    </lineage>
</organism>
<evidence type="ECO:0000256" key="3">
    <source>
        <dbReference type="ARBA" id="ARBA00011245"/>
    </source>
</evidence>
<dbReference type="KEGG" id="nur:ATY38_04515"/>
<keyword evidence="12 14" id="KW-0449">Lipoprotein</keyword>